<reference evidence="3" key="1">
    <citation type="journal article" date="2018" name="Nat. Microbiol.">
        <title>Leveraging single-cell genomics to expand the fungal tree of life.</title>
        <authorList>
            <person name="Ahrendt S.R."/>
            <person name="Quandt C.A."/>
            <person name="Ciobanu D."/>
            <person name="Clum A."/>
            <person name="Salamov A."/>
            <person name="Andreopoulos B."/>
            <person name="Cheng J.F."/>
            <person name="Woyke T."/>
            <person name="Pelin A."/>
            <person name="Henrissat B."/>
            <person name="Reynolds N.K."/>
            <person name="Benny G.L."/>
            <person name="Smith M.E."/>
            <person name="James T.Y."/>
            <person name="Grigoriev I.V."/>
        </authorList>
    </citation>
    <scope>NUCLEOTIDE SEQUENCE [LARGE SCALE GENOMIC DNA]</scope>
</reference>
<feature type="region of interest" description="Disordered" evidence="1">
    <location>
        <begin position="192"/>
        <end position="217"/>
    </location>
</feature>
<gene>
    <name evidence="2" type="ORF">BDK51DRAFT_48433</name>
</gene>
<organism evidence="2 3">
    <name type="scientific">Blyttiomyces helicus</name>
    <dbReference type="NCBI Taxonomy" id="388810"/>
    <lineage>
        <taxon>Eukaryota</taxon>
        <taxon>Fungi</taxon>
        <taxon>Fungi incertae sedis</taxon>
        <taxon>Chytridiomycota</taxon>
        <taxon>Chytridiomycota incertae sedis</taxon>
        <taxon>Chytridiomycetes</taxon>
        <taxon>Chytridiomycetes incertae sedis</taxon>
        <taxon>Blyttiomyces</taxon>
    </lineage>
</organism>
<protein>
    <submittedName>
        <fullName evidence="2">Uncharacterized protein</fullName>
    </submittedName>
</protein>
<sequence length="217" mass="23281">MSVAGSIVRPILLLNFTFIYDAGEICLVDFAGEHASGADALSESTAAFALMNFLLYSSMEARLWRPCSRSFYRIEERWLGSCPGTRELTLAPSLLRFGTSLKGLPRLTLPIDVAWDTPADLLRSLRKVSTSFCNGRGGPGDLCQSSISNVGDQWAASAAAKRTVSAWLLLNGRACARGLSCAASADRKSGRGTLRRRRSLGTVAGSAEDDVKSVGRD</sequence>
<name>A0A4P9W3A9_9FUNG</name>
<dbReference type="EMBL" id="KZ997911">
    <property type="protein sequence ID" value="RKO86791.1"/>
    <property type="molecule type" value="Genomic_DNA"/>
</dbReference>
<proteinExistence type="predicted"/>
<dbReference type="AlphaFoldDB" id="A0A4P9W3A9"/>
<keyword evidence="3" id="KW-1185">Reference proteome</keyword>
<accession>A0A4P9W3A9</accession>
<evidence type="ECO:0000313" key="3">
    <source>
        <dbReference type="Proteomes" id="UP000269721"/>
    </source>
</evidence>
<dbReference type="Proteomes" id="UP000269721">
    <property type="component" value="Unassembled WGS sequence"/>
</dbReference>
<evidence type="ECO:0000256" key="1">
    <source>
        <dbReference type="SAM" id="MobiDB-lite"/>
    </source>
</evidence>
<evidence type="ECO:0000313" key="2">
    <source>
        <dbReference type="EMBL" id="RKO86791.1"/>
    </source>
</evidence>